<dbReference type="Proteomes" id="UP000235371">
    <property type="component" value="Unassembled WGS sequence"/>
</dbReference>
<organism evidence="11 12">
    <name type="scientific">Hyaloscypha bicolor E</name>
    <dbReference type="NCBI Taxonomy" id="1095630"/>
    <lineage>
        <taxon>Eukaryota</taxon>
        <taxon>Fungi</taxon>
        <taxon>Dikarya</taxon>
        <taxon>Ascomycota</taxon>
        <taxon>Pezizomycotina</taxon>
        <taxon>Leotiomycetes</taxon>
        <taxon>Helotiales</taxon>
        <taxon>Hyaloscyphaceae</taxon>
        <taxon>Hyaloscypha</taxon>
        <taxon>Hyaloscypha bicolor</taxon>
    </lineage>
</organism>
<evidence type="ECO:0000313" key="11">
    <source>
        <dbReference type="EMBL" id="PMD64661.1"/>
    </source>
</evidence>
<evidence type="ECO:0000256" key="2">
    <source>
        <dbReference type="ARBA" id="ARBA00008782"/>
    </source>
</evidence>
<dbReference type="InterPro" id="IPR014801">
    <property type="entry name" value="Mediator_Med5_fun"/>
</dbReference>
<reference evidence="11 12" key="1">
    <citation type="submission" date="2016-04" db="EMBL/GenBank/DDBJ databases">
        <title>A degradative enzymes factory behind the ericoid mycorrhizal symbiosis.</title>
        <authorList>
            <consortium name="DOE Joint Genome Institute"/>
            <person name="Martino E."/>
            <person name="Morin E."/>
            <person name="Grelet G."/>
            <person name="Kuo A."/>
            <person name="Kohler A."/>
            <person name="Daghino S."/>
            <person name="Barry K."/>
            <person name="Choi C."/>
            <person name="Cichocki N."/>
            <person name="Clum A."/>
            <person name="Copeland A."/>
            <person name="Hainaut M."/>
            <person name="Haridas S."/>
            <person name="Labutti K."/>
            <person name="Lindquist E."/>
            <person name="Lipzen A."/>
            <person name="Khouja H.-R."/>
            <person name="Murat C."/>
            <person name="Ohm R."/>
            <person name="Olson A."/>
            <person name="Spatafora J."/>
            <person name="Veneault-Fourrey C."/>
            <person name="Henrissat B."/>
            <person name="Grigoriev I."/>
            <person name="Martin F."/>
            <person name="Perotto S."/>
        </authorList>
    </citation>
    <scope>NUCLEOTIDE SEQUENCE [LARGE SCALE GENOMIC DNA]</scope>
    <source>
        <strain evidence="11 12">E</strain>
    </source>
</reference>
<keyword evidence="6 9" id="KW-0804">Transcription</keyword>
<evidence type="ECO:0000256" key="4">
    <source>
        <dbReference type="ARBA" id="ARBA00023015"/>
    </source>
</evidence>
<evidence type="ECO:0000256" key="7">
    <source>
        <dbReference type="ARBA" id="ARBA00023242"/>
    </source>
</evidence>
<evidence type="ECO:0000256" key="8">
    <source>
        <dbReference type="ARBA" id="ARBA00031256"/>
    </source>
</evidence>
<dbReference type="GO" id="GO:0006357">
    <property type="term" value="P:regulation of transcription by RNA polymerase II"/>
    <property type="evidence" value="ECO:0007669"/>
    <property type="project" value="InterPro"/>
</dbReference>
<comment type="subunit">
    <text evidence="9">Component of the Mediator complex.</text>
</comment>
<dbReference type="STRING" id="1095630.A0A2J6TNR1"/>
<comment type="function">
    <text evidence="9">Component of the Mediator complex, a coactivator involved in the regulated transcription of nearly all RNA polymerase II-dependent genes. Mediator functions as a bridge to convey information from gene-specific regulatory proteins to the basal RNA polymerase II transcription machinery. Mediator is recruited to promoters by direct interactions with regulatory proteins and serves as a scaffold for the assembly of a functional preinitiation complex with RNA polymerase II and the general transcription factors.</text>
</comment>
<keyword evidence="12" id="KW-1185">Reference proteome</keyword>
<dbReference type="PANTHER" id="PTHR35784">
    <property type="entry name" value="MEDIATOR OF RNA POLYMERASE II TRANSCRIPTION SUBUNIT 5"/>
    <property type="match status" value="1"/>
</dbReference>
<keyword evidence="5 9" id="KW-0010">Activator</keyword>
<dbReference type="GO" id="GO:0016592">
    <property type="term" value="C:mediator complex"/>
    <property type="evidence" value="ECO:0007669"/>
    <property type="project" value="InterPro"/>
</dbReference>
<keyword evidence="7 9" id="KW-0539">Nucleus</keyword>
<dbReference type="OrthoDB" id="5322661at2759"/>
<dbReference type="AlphaFoldDB" id="A0A2J6TNR1"/>
<evidence type="ECO:0000313" key="12">
    <source>
        <dbReference type="Proteomes" id="UP000235371"/>
    </source>
</evidence>
<evidence type="ECO:0000256" key="10">
    <source>
        <dbReference type="SAM" id="MobiDB-lite"/>
    </source>
</evidence>
<name>A0A2J6TNR1_9HELO</name>
<comment type="similarity">
    <text evidence="2 9">Belongs to the Mediator complex subunit 5 family.</text>
</comment>
<evidence type="ECO:0000256" key="9">
    <source>
        <dbReference type="RuleBase" id="RU364142"/>
    </source>
</evidence>
<feature type="region of interest" description="Disordered" evidence="10">
    <location>
        <begin position="91"/>
        <end position="118"/>
    </location>
</feature>
<proteinExistence type="inferred from homology"/>
<feature type="compositionally biased region" description="Basic and acidic residues" evidence="10">
    <location>
        <begin position="108"/>
        <end position="118"/>
    </location>
</feature>
<gene>
    <name evidence="9" type="primary">MED5</name>
    <name evidence="11" type="ORF">K444DRAFT_640504</name>
</gene>
<dbReference type="EMBL" id="KZ613747">
    <property type="protein sequence ID" value="PMD64661.1"/>
    <property type="molecule type" value="Genomic_DNA"/>
</dbReference>
<keyword evidence="4 9" id="KW-0805">Transcription regulation</keyword>
<evidence type="ECO:0000256" key="5">
    <source>
        <dbReference type="ARBA" id="ARBA00023159"/>
    </source>
</evidence>
<evidence type="ECO:0000256" key="1">
    <source>
        <dbReference type="ARBA" id="ARBA00004123"/>
    </source>
</evidence>
<evidence type="ECO:0000256" key="3">
    <source>
        <dbReference type="ARBA" id="ARBA00020628"/>
    </source>
</evidence>
<dbReference type="PANTHER" id="PTHR35784:SF1">
    <property type="entry name" value="MEDIATOR OF RNA POLYMERASE II TRANSCRIPTION SUBUNIT 5"/>
    <property type="match status" value="1"/>
</dbReference>
<dbReference type="GO" id="GO:0003712">
    <property type="term" value="F:transcription coregulator activity"/>
    <property type="evidence" value="ECO:0007669"/>
    <property type="project" value="InterPro"/>
</dbReference>
<comment type="subcellular location">
    <subcellularLocation>
        <location evidence="1 9">Nucleus</location>
    </subcellularLocation>
</comment>
<sequence>MTALQAWQSFFSRSLATRLDPSDFESYVQILSTKHPLSASRTSDLFLRPTETNAISLDPRVVRYVQVLLELKLVSVPSVLRALWKVSSFRDQNGHQDGQQKVAIGGETGEKTAGKTRDDGKRWNNSYIAEETLFYRLTKYISSGTVPHNTQEAVELVMVCVQWMRTVISVQHAAQEMLGLAQTHTAEMTAQNMALGTLIIAVVENGRVLHALGKGSVPKPVRKELKDTLANFVPLLLQSSPQSAARLELFRTQTILAIEPVDKKERAADKEIEEILEEGMALGVESMVVGDMPTMNSRAGLYVYLNSLLVGRPLIDDNAIFAYLHNRYQGDIQSTLIDLILAAFDVLANATFRNERAKSITILRSFLINKIPLLLATLSASLFPPLTSEYCVTEALGHVDTNAFPTLSVMFDESSTNNMFSDSVRQDFCFACCLHGLIEESSIETLLGDVPMQSLPAGGRSLKEDLVQQCLSDPERTEGLIDELERMDGNVGAVSQAITEVITRLCANKETMSLKSLCSQLARKPSALDVMLLFDKPISILQPLCELLDNWRYDEDQGEYQPVYEEFGLILLLVLSFTHRYGLSVVDLGIRTQDSFVAKLLNQGHLSRAMDDLTEQEQSHLDGWIRGLFEVGTLGDELMSSCPPQDFYLLVPTLFHHIVLACSTKNLTDDGLKSGLEYLVEPFLIPSLIPGITWLSSHLWESRGDANACVAILTALVTNSSSNTEASQMLTAILNIVAKNLEHSLRWLQRAEPSRQDVEPLSKALRPSLGWERRGASDHTELESWTSSPGGGLVVAVKQTIANLVQWSLNPGININPANYTHRQILVGVKMLSAKRILATIIEEVKSQTETGNGSIALDVASALICAPDPQSWDNGAPGIDVLGTEPRPLQRRMNLREALKNEAEAAPKTQKNDAFHAETVVRLYRKVEAQLQMPQQTLMSHDALDINQALDSAALDGAMAGVGSLDGMGSNNALGMGDGMGDSDLMHGLMGSGADLLDGFGPGELGDGLGF</sequence>
<evidence type="ECO:0000256" key="6">
    <source>
        <dbReference type="ARBA" id="ARBA00023163"/>
    </source>
</evidence>
<protein>
    <recommendedName>
        <fullName evidence="3 9">Mediator of RNA polymerase II transcription subunit 5</fullName>
    </recommendedName>
    <alternativeName>
        <fullName evidence="8 9">Mediator complex subunit 5</fullName>
    </alternativeName>
</protein>
<accession>A0A2J6TNR1</accession>
<dbReference type="Pfam" id="PF08689">
    <property type="entry name" value="Med5"/>
    <property type="match status" value="1"/>
</dbReference>
<dbReference type="InParanoid" id="A0A2J6TNR1"/>